<evidence type="ECO:0000259" key="1">
    <source>
        <dbReference type="Pfam" id="PF07238"/>
    </source>
</evidence>
<evidence type="ECO:0000313" key="2">
    <source>
        <dbReference type="EMBL" id="VAW56220.1"/>
    </source>
</evidence>
<dbReference type="AlphaFoldDB" id="A0A3B0WUP5"/>
<dbReference type="EMBL" id="UOFF01000197">
    <property type="protein sequence ID" value="VAW56220.1"/>
    <property type="molecule type" value="Genomic_DNA"/>
</dbReference>
<dbReference type="Gene3D" id="2.40.10.220">
    <property type="entry name" value="predicted glycosyltransferase like domains"/>
    <property type="match status" value="1"/>
</dbReference>
<feature type="domain" description="PilZ" evidence="1">
    <location>
        <begin position="100"/>
        <end position="170"/>
    </location>
</feature>
<reference evidence="2" key="1">
    <citation type="submission" date="2018-06" db="EMBL/GenBank/DDBJ databases">
        <authorList>
            <person name="Zhirakovskaya E."/>
        </authorList>
    </citation>
    <scope>NUCLEOTIDE SEQUENCE</scope>
</reference>
<accession>A0A3B0WUP5</accession>
<dbReference type="GO" id="GO:0035438">
    <property type="term" value="F:cyclic-di-GMP binding"/>
    <property type="evidence" value="ECO:0007669"/>
    <property type="project" value="InterPro"/>
</dbReference>
<sequence>MTTIKEDERRNFFRVNDEVYIEFKPISDEEYKAAPETLKNLDDNAFSLSADFATLNNSINPILNNIKQQHPEIGEFLDFINNKIDSLSQHVLYANSNHIEQKSIMANMSASGIQFETSQSFNIQQKMKIKLILLPEKIGILIYGRVIESRENTLSIEFEHLRPEDQELMIKHNLNKQMLEIRENKEND</sequence>
<dbReference type="InterPro" id="IPR009875">
    <property type="entry name" value="PilZ_domain"/>
</dbReference>
<organism evidence="2">
    <name type="scientific">hydrothermal vent metagenome</name>
    <dbReference type="NCBI Taxonomy" id="652676"/>
    <lineage>
        <taxon>unclassified sequences</taxon>
        <taxon>metagenomes</taxon>
        <taxon>ecological metagenomes</taxon>
    </lineage>
</organism>
<name>A0A3B0WUP5_9ZZZZ</name>
<protein>
    <recommendedName>
        <fullName evidence="1">PilZ domain-containing protein</fullName>
    </recommendedName>
</protein>
<dbReference type="SUPFAM" id="SSF141371">
    <property type="entry name" value="PilZ domain-like"/>
    <property type="match status" value="1"/>
</dbReference>
<gene>
    <name evidence="2" type="ORF">MNBD_GAMMA07-1395</name>
</gene>
<proteinExistence type="predicted"/>
<dbReference type="Pfam" id="PF07238">
    <property type="entry name" value="PilZ"/>
    <property type="match status" value="1"/>
</dbReference>